<protein>
    <submittedName>
        <fullName evidence="7">OmpA family protein</fullName>
    </submittedName>
</protein>
<feature type="chain" id="PRO_5027101457" evidence="5">
    <location>
        <begin position="19"/>
        <end position="311"/>
    </location>
</feature>
<dbReference type="PANTHER" id="PTHR30329:SF21">
    <property type="entry name" value="LIPOPROTEIN YIAD-RELATED"/>
    <property type="match status" value="1"/>
</dbReference>
<dbReference type="PROSITE" id="PS51123">
    <property type="entry name" value="OMPA_2"/>
    <property type="match status" value="1"/>
</dbReference>
<evidence type="ECO:0000256" key="5">
    <source>
        <dbReference type="SAM" id="SignalP"/>
    </source>
</evidence>
<comment type="caution">
    <text evidence="7">The sequence shown here is derived from an EMBL/GenBank/DDBJ whole genome shotgun (WGS) entry which is preliminary data.</text>
</comment>
<dbReference type="RefSeq" id="WP_164352631.1">
    <property type="nucleotide sequence ID" value="NZ_JAABNT010000002.1"/>
</dbReference>
<evidence type="ECO:0000256" key="4">
    <source>
        <dbReference type="PROSITE-ProRule" id="PRU00473"/>
    </source>
</evidence>
<reference evidence="7 8" key="1">
    <citation type="submission" date="2020-01" db="EMBL/GenBank/DDBJ databases">
        <title>Sulfitobacter sediminilitoris sp. nov., isolated from a tidal flat.</title>
        <authorList>
            <person name="Park S."/>
            <person name="Yoon J.-H."/>
        </authorList>
    </citation>
    <scope>NUCLEOTIDE SEQUENCE [LARGE SCALE GENOMIC DNA]</scope>
    <source>
        <strain evidence="7 8">JBTF-M27</strain>
    </source>
</reference>
<dbReference type="InterPro" id="IPR050330">
    <property type="entry name" value="Bact_OuterMem_StrucFunc"/>
</dbReference>
<evidence type="ECO:0000256" key="2">
    <source>
        <dbReference type="ARBA" id="ARBA00023136"/>
    </source>
</evidence>
<keyword evidence="5" id="KW-0732">Signal</keyword>
<evidence type="ECO:0000313" key="8">
    <source>
        <dbReference type="Proteomes" id="UP000468591"/>
    </source>
</evidence>
<dbReference type="CDD" id="cd07185">
    <property type="entry name" value="OmpA_C-like"/>
    <property type="match status" value="1"/>
</dbReference>
<dbReference type="SUPFAM" id="SSF103088">
    <property type="entry name" value="OmpA-like"/>
    <property type="match status" value="1"/>
</dbReference>
<dbReference type="Pfam" id="PF00691">
    <property type="entry name" value="OmpA"/>
    <property type="match status" value="1"/>
</dbReference>
<dbReference type="InterPro" id="IPR036737">
    <property type="entry name" value="OmpA-like_sf"/>
</dbReference>
<evidence type="ECO:0000256" key="1">
    <source>
        <dbReference type="ARBA" id="ARBA00004442"/>
    </source>
</evidence>
<keyword evidence="2 4" id="KW-0472">Membrane</keyword>
<dbReference type="PRINTS" id="PR01021">
    <property type="entry name" value="OMPADOMAIN"/>
</dbReference>
<dbReference type="Proteomes" id="UP000468591">
    <property type="component" value="Unassembled WGS sequence"/>
</dbReference>
<gene>
    <name evidence="7" type="ORF">GV827_05235</name>
</gene>
<dbReference type="Gene3D" id="3.30.1330.60">
    <property type="entry name" value="OmpA-like domain"/>
    <property type="match status" value="1"/>
</dbReference>
<proteinExistence type="predicted"/>
<feature type="domain" description="OmpA-like" evidence="6">
    <location>
        <begin position="193"/>
        <end position="311"/>
    </location>
</feature>
<dbReference type="GO" id="GO:0009279">
    <property type="term" value="C:cell outer membrane"/>
    <property type="evidence" value="ECO:0007669"/>
    <property type="project" value="UniProtKB-SubCell"/>
</dbReference>
<evidence type="ECO:0000313" key="7">
    <source>
        <dbReference type="EMBL" id="NEK21804.1"/>
    </source>
</evidence>
<keyword evidence="8" id="KW-1185">Reference proteome</keyword>
<evidence type="ECO:0000256" key="3">
    <source>
        <dbReference type="ARBA" id="ARBA00023237"/>
    </source>
</evidence>
<feature type="signal peptide" evidence="5">
    <location>
        <begin position="1"/>
        <end position="18"/>
    </location>
</feature>
<organism evidence="7 8">
    <name type="scientific">Sulfitobacter sediminilitoris</name>
    <dbReference type="NCBI Taxonomy" id="2698830"/>
    <lineage>
        <taxon>Bacteria</taxon>
        <taxon>Pseudomonadati</taxon>
        <taxon>Pseudomonadota</taxon>
        <taxon>Alphaproteobacteria</taxon>
        <taxon>Rhodobacterales</taxon>
        <taxon>Roseobacteraceae</taxon>
        <taxon>Sulfitobacter</taxon>
    </lineage>
</organism>
<dbReference type="PANTHER" id="PTHR30329">
    <property type="entry name" value="STATOR ELEMENT OF FLAGELLAR MOTOR COMPLEX"/>
    <property type="match status" value="1"/>
</dbReference>
<dbReference type="AlphaFoldDB" id="A0A6P0CBQ8"/>
<dbReference type="InterPro" id="IPR006664">
    <property type="entry name" value="OMP_bac"/>
</dbReference>
<dbReference type="InterPro" id="IPR006665">
    <property type="entry name" value="OmpA-like"/>
</dbReference>
<dbReference type="EMBL" id="JAABNT010000002">
    <property type="protein sequence ID" value="NEK21804.1"/>
    <property type="molecule type" value="Genomic_DNA"/>
</dbReference>
<evidence type="ECO:0000259" key="6">
    <source>
        <dbReference type="PROSITE" id="PS51123"/>
    </source>
</evidence>
<name>A0A6P0CBQ8_9RHOB</name>
<accession>A0A6P0CBQ8</accession>
<sequence length="311" mass="33179">MIRAAAVSLFVLASPAFALDFTLPATARQTVERNTSPDTYAAPVDIFANGAVPTMIVEGDVQRSAWRLDSPGLTPFQVMRPLRAQLVEAGYEVVLDCAAKRCGGFDFRFATETLPGPNMYVNIRAFHFVTGARMVEGEVSEVVTVLASTSATSAYVQIIHAGAIGESGATVETTADLPVATETGAEEDFATRLLRRGHAVLSDLDFDVGSTELGAGPFDTLIQLAAFLEAQPTMRIALVGHTDTVGGLEPNISISRARARSVRQRLVDRYDVSADRMDAEGMGYLAPIASNLEAAGRDANRRVEVVLLGSE</sequence>
<keyword evidence="3" id="KW-0998">Cell outer membrane</keyword>
<comment type="subcellular location">
    <subcellularLocation>
        <location evidence="1">Cell outer membrane</location>
    </subcellularLocation>
</comment>